<name>A0ABW2U7F6_9BACT</name>
<sequence length="147" mass="16402">MAWSKRIPAASLDIRTKAVGVFRINKFYRQAPGKLYAGGQVEDVVQDDEADPMLRDIITKQVRQLYEALGLRKLLLELAPDYCIFDVAHHIGFSTEQEYQPAGHHQRARTPGNGARAPRHNPPRSARNRATQGTGAAQRPLQKPHAA</sequence>
<organism evidence="2 3">
    <name type="scientific">Hymenobacter humi</name>
    <dbReference type="NCBI Taxonomy" id="1411620"/>
    <lineage>
        <taxon>Bacteria</taxon>
        <taxon>Pseudomonadati</taxon>
        <taxon>Bacteroidota</taxon>
        <taxon>Cytophagia</taxon>
        <taxon>Cytophagales</taxon>
        <taxon>Hymenobacteraceae</taxon>
        <taxon>Hymenobacter</taxon>
    </lineage>
</organism>
<proteinExistence type="predicted"/>
<evidence type="ECO:0000313" key="3">
    <source>
        <dbReference type="Proteomes" id="UP001596513"/>
    </source>
</evidence>
<comment type="caution">
    <text evidence="2">The sequence shown here is derived from an EMBL/GenBank/DDBJ whole genome shotgun (WGS) entry which is preliminary data.</text>
</comment>
<dbReference type="RefSeq" id="WP_380204303.1">
    <property type="nucleotide sequence ID" value="NZ_JBHTEK010000001.1"/>
</dbReference>
<keyword evidence="3" id="KW-1185">Reference proteome</keyword>
<feature type="region of interest" description="Disordered" evidence="1">
    <location>
        <begin position="98"/>
        <end position="147"/>
    </location>
</feature>
<evidence type="ECO:0000256" key="1">
    <source>
        <dbReference type="SAM" id="MobiDB-lite"/>
    </source>
</evidence>
<reference evidence="3" key="1">
    <citation type="journal article" date="2019" name="Int. J. Syst. Evol. Microbiol.">
        <title>The Global Catalogue of Microorganisms (GCM) 10K type strain sequencing project: providing services to taxonomists for standard genome sequencing and annotation.</title>
        <authorList>
            <consortium name="The Broad Institute Genomics Platform"/>
            <consortium name="The Broad Institute Genome Sequencing Center for Infectious Disease"/>
            <person name="Wu L."/>
            <person name="Ma J."/>
        </authorList>
    </citation>
    <scope>NUCLEOTIDE SEQUENCE [LARGE SCALE GENOMIC DNA]</scope>
    <source>
        <strain evidence="3">JCM 19635</strain>
    </source>
</reference>
<accession>A0ABW2U7F6</accession>
<evidence type="ECO:0000313" key="2">
    <source>
        <dbReference type="EMBL" id="MFC7668757.1"/>
    </source>
</evidence>
<protein>
    <submittedName>
        <fullName evidence="2">Uncharacterized protein</fullName>
    </submittedName>
</protein>
<dbReference type="Proteomes" id="UP001596513">
    <property type="component" value="Unassembled WGS sequence"/>
</dbReference>
<gene>
    <name evidence="2" type="ORF">ACFQT0_16320</name>
</gene>
<dbReference type="EMBL" id="JBHTEK010000001">
    <property type="protein sequence ID" value="MFC7668757.1"/>
    <property type="molecule type" value="Genomic_DNA"/>
</dbReference>